<keyword evidence="1" id="KW-0732">Signal</keyword>
<dbReference type="InterPro" id="IPR006047">
    <property type="entry name" value="GH13_cat_dom"/>
</dbReference>
<proteinExistence type="predicted"/>
<dbReference type="RefSeq" id="WP_146682607.1">
    <property type="nucleotide sequence ID" value="NZ_CP019646.1"/>
</dbReference>
<gene>
    <name evidence="3" type="ORF">SMSP2_00679</name>
</gene>
<reference evidence="4" key="1">
    <citation type="submission" date="2017-02" db="EMBL/GenBank/DDBJ databases">
        <title>Comparative genomics and description of representatives of a novel lineage of planctomycetes thriving in anoxic sediments.</title>
        <authorList>
            <person name="Spring S."/>
            <person name="Bunk B."/>
            <person name="Sproer C."/>
        </authorList>
    </citation>
    <scope>NUCLEOTIDE SEQUENCE [LARGE SCALE GENOMIC DNA]</scope>
    <source>
        <strain evidence="4">SM-Chi-D1</strain>
    </source>
</reference>
<dbReference type="OrthoDB" id="226102at2"/>
<dbReference type="SUPFAM" id="SSF51445">
    <property type="entry name" value="(Trans)glycosidases"/>
    <property type="match status" value="1"/>
</dbReference>
<evidence type="ECO:0000259" key="2">
    <source>
        <dbReference type="Pfam" id="PF00128"/>
    </source>
</evidence>
<dbReference type="Proteomes" id="UP000188181">
    <property type="component" value="Chromosome"/>
</dbReference>
<organism evidence="3 4">
    <name type="scientific">Limihaloglobus sulfuriphilus</name>
    <dbReference type="NCBI Taxonomy" id="1851148"/>
    <lineage>
        <taxon>Bacteria</taxon>
        <taxon>Pseudomonadati</taxon>
        <taxon>Planctomycetota</taxon>
        <taxon>Phycisphaerae</taxon>
        <taxon>Sedimentisphaerales</taxon>
        <taxon>Sedimentisphaeraceae</taxon>
        <taxon>Limihaloglobus</taxon>
    </lineage>
</organism>
<feature type="chain" id="PRO_5013338071" evidence="1">
    <location>
        <begin position="20"/>
        <end position="798"/>
    </location>
</feature>
<evidence type="ECO:0000256" key="1">
    <source>
        <dbReference type="SAM" id="SignalP"/>
    </source>
</evidence>
<dbReference type="InterPro" id="IPR028994">
    <property type="entry name" value="Integrin_alpha_N"/>
</dbReference>
<accession>A0A1Q2MCE2</accession>
<sequence>MKKSLLVCIIWCFLSICTAENYFYGYTGDGTVPPSPEWAHDAVFYSINVQHFGKPQTPGSYFEKAAAELEYIKQLGANTVVLNPVQSFAAGEDPRYWNAYSRKDHTISDAYGGGEKYKQFVQHAHSLGLKVVQDVVIRWLWAEGPEATEILENGNHHWFFPGWTQQELETPFEGDSVGVYNPAQGKFRFLSLDVNSENNLKDFVFQNQGGITTKPVIGDWDGDKRDSIGIWRYGNFTLTNIHTPGIISQVDYNFSFGPAADHITPVAGDWDGDGKDGIGVYDNSTGTFYLRNSLDSGEADIVITGQGSGLSPLAGDWNGDGRDQVGEYNQQTGYFYHYNSEGTLSIPPYRYGGAGTSTPAVAGDWDGNGSSGIAIIQTDSERDRFLYKNTLSGGNADSYYDLSLYEGYDYRVVGNFDYGAQRTPFKVIGRFYDLKWDDPDLQEYMIDKWVNLIREYDIDGFRLDLEAHQTVLVPFGNQNVWKRVIQRCYDEFGKKFLTISEHDGMGNNNIHAEQDSYGVFTNLHWDPWGENRNFMVNANIVDTAKTLENTYYTMTLSCHDHGDFQAKGRRAAFGYMVFSPFMPWWRMGEEVNAVSNAPNYGTDGYGSVLYFSDMDWDAFEDQNKLNFYQDVRRMLWLRAEYKDIISPFASKFKNRKFTEISATGCNLQVYATYGSGKAVIVAAKLDEPDGNVTLNIGHDKLEELGLAEFEFFAATEKLYKPAETDIVTAENLENYQIYVKKNDVIFLVLEGTSQDLLGADINKDGYVNFLDFFEMYARWQDCSDPAGIDCVNFNSQGS</sequence>
<feature type="domain" description="Glycosyl hydrolase family 13 catalytic" evidence="2">
    <location>
        <begin position="68"/>
        <end position="138"/>
    </location>
</feature>
<dbReference type="AlphaFoldDB" id="A0A1Q2MCE2"/>
<dbReference type="SUPFAM" id="SSF69318">
    <property type="entry name" value="Integrin alpha N-terminal domain"/>
    <property type="match status" value="1"/>
</dbReference>
<dbReference type="GO" id="GO:0047798">
    <property type="term" value="F:cyclomaltodextrinase activity"/>
    <property type="evidence" value="ECO:0007669"/>
    <property type="project" value="UniProtKB-EC"/>
</dbReference>
<dbReference type="InterPro" id="IPR017853">
    <property type="entry name" value="GH"/>
</dbReference>
<dbReference type="InterPro" id="IPR018247">
    <property type="entry name" value="EF_Hand_1_Ca_BS"/>
</dbReference>
<keyword evidence="4" id="KW-1185">Reference proteome</keyword>
<evidence type="ECO:0000313" key="4">
    <source>
        <dbReference type="Proteomes" id="UP000188181"/>
    </source>
</evidence>
<dbReference type="GO" id="GO:0005975">
    <property type="term" value="P:carbohydrate metabolic process"/>
    <property type="evidence" value="ECO:0007669"/>
    <property type="project" value="InterPro"/>
</dbReference>
<dbReference type="KEGG" id="pbas:SMSP2_00679"/>
<evidence type="ECO:0000313" key="3">
    <source>
        <dbReference type="EMBL" id="AQQ70334.1"/>
    </source>
</evidence>
<dbReference type="Gene3D" id="3.20.20.80">
    <property type="entry name" value="Glycosidases"/>
    <property type="match status" value="2"/>
</dbReference>
<dbReference type="STRING" id="1851148.SMSP2_00679"/>
<dbReference type="EMBL" id="CP019646">
    <property type="protein sequence ID" value="AQQ70334.1"/>
    <property type="molecule type" value="Genomic_DNA"/>
</dbReference>
<name>A0A1Q2MCE2_9BACT</name>
<keyword evidence="3" id="KW-0378">Hydrolase</keyword>
<dbReference type="Pfam" id="PF00128">
    <property type="entry name" value="Alpha-amylase"/>
    <property type="match status" value="1"/>
</dbReference>
<dbReference type="EC" id="3.2.1.54" evidence="3"/>
<dbReference type="PROSITE" id="PS00018">
    <property type="entry name" value="EF_HAND_1"/>
    <property type="match status" value="1"/>
</dbReference>
<dbReference type="PANTHER" id="PTHR10357">
    <property type="entry name" value="ALPHA-AMYLASE FAMILY MEMBER"/>
    <property type="match status" value="1"/>
</dbReference>
<dbReference type="CDD" id="cd00551">
    <property type="entry name" value="AmyAc_family"/>
    <property type="match status" value="1"/>
</dbReference>
<keyword evidence="3" id="KW-0326">Glycosidase</keyword>
<protein>
    <submittedName>
        <fullName evidence="3">Cyclomaltodextrinase</fullName>
        <ecNumber evidence="3">3.2.1.54</ecNumber>
    </submittedName>
</protein>
<feature type="signal peptide" evidence="1">
    <location>
        <begin position="1"/>
        <end position="19"/>
    </location>
</feature>